<keyword evidence="3" id="KW-1185">Reference proteome</keyword>
<proteinExistence type="predicted"/>
<accession>A0A1I2JGU9</accession>
<keyword evidence="1" id="KW-0472">Membrane</keyword>
<feature type="transmembrane region" description="Helical" evidence="1">
    <location>
        <begin position="138"/>
        <end position="166"/>
    </location>
</feature>
<gene>
    <name evidence="2" type="ORF">SAMN04487885_10251</name>
</gene>
<feature type="transmembrane region" description="Helical" evidence="1">
    <location>
        <begin position="39"/>
        <end position="58"/>
    </location>
</feature>
<dbReference type="eggNOG" id="ENOG50326M2">
    <property type="taxonomic scope" value="Bacteria"/>
</dbReference>
<evidence type="ECO:0000313" key="3">
    <source>
        <dbReference type="Proteomes" id="UP000182135"/>
    </source>
</evidence>
<feature type="transmembrane region" description="Helical" evidence="1">
    <location>
        <begin position="64"/>
        <end position="84"/>
    </location>
</feature>
<protein>
    <submittedName>
        <fullName evidence="2">Uncharacterized protein</fullName>
    </submittedName>
</protein>
<feature type="transmembrane region" description="Helical" evidence="1">
    <location>
        <begin position="96"/>
        <end position="118"/>
    </location>
</feature>
<dbReference type="Proteomes" id="UP000182135">
    <property type="component" value="Unassembled WGS sequence"/>
</dbReference>
<evidence type="ECO:0000313" key="2">
    <source>
        <dbReference type="EMBL" id="SFF53794.1"/>
    </source>
</evidence>
<dbReference type="AlphaFoldDB" id="A0A1I2JGU9"/>
<reference evidence="2 3" key="1">
    <citation type="submission" date="2016-10" db="EMBL/GenBank/DDBJ databases">
        <authorList>
            <person name="de Groot N.N."/>
        </authorList>
    </citation>
    <scope>NUCLEOTIDE SEQUENCE [LARGE SCALE GENOMIC DNA]</scope>
    <source>
        <strain evidence="2 3">NLAE-zl-G419</strain>
    </source>
</reference>
<dbReference type="EMBL" id="FOOE01000002">
    <property type="protein sequence ID" value="SFF53794.1"/>
    <property type="molecule type" value="Genomic_DNA"/>
</dbReference>
<sequence length="254" mass="30380">MGIGYVLGCLVSILLWKIDRQQIFKKINDKLIKIFREKIVVEVIYLSFIIALFFVYYYLGSNEYMNFITAFLVINISYSERYNLNLTDKIQFYKSLSLLTKGILCGFIAPLFYIMVFRNNYYGIIYFMIYQLYEVGDYVIIDFLFRITTIIPSLILQGIYYIIYIFKNRTFKIDFKEDYLSNVIKRPVLNPDIMAAYIENINFYYYFQSKNASYIKSYGNFNSKIDKECIKDYLNIVYGVAFLFFIVFLIIRIL</sequence>
<evidence type="ECO:0000256" key="1">
    <source>
        <dbReference type="SAM" id="Phobius"/>
    </source>
</evidence>
<organism evidence="2 3">
    <name type="scientific">Clostridium cadaveris</name>
    <dbReference type="NCBI Taxonomy" id="1529"/>
    <lineage>
        <taxon>Bacteria</taxon>
        <taxon>Bacillati</taxon>
        <taxon>Bacillota</taxon>
        <taxon>Clostridia</taxon>
        <taxon>Eubacteriales</taxon>
        <taxon>Clostridiaceae</taxon>
        <taxon>Clostridium</taxon>
    </lineage>
</organism>
<dbReference type="OrthoDB" id="1900118at2"/>
<feature type="transmembrane region" description="Helical" evidence="1">
    <location>
        <begin position="233"/>
        <end position="253"/>
    </location>
</feature>
<name>A0A1I2JGU9_9CLOT</name>
<dbReference type="STRING" id="1529.SAMN04487885_10251"/>
<keyword evidence="1" id="KW-0812">Transmembrane</keyword>
<dbReference type="RefSeq" id="WP_074844214.1">
    <property type="nucleotide sequence ID" value="NZ_BAAACD010000024.1"/>
</dbReference>
<keyword evidence="1" id="KW-1133">Transmembrane helix</keyword>